<proteinExistence type="predicted"/>
<name>A0ABN2PC68_9MICO</name>
<organism evidence="1 2">
    <name type="scientific">Microbacterium aoyamense</name>
    <dbReference type="NCBI Taxonomy" id="344166"/>
    <lineage>
        <taxon>Bacteria</taxon>
        <taxon>Bacillati</taxon>
        <taxon>Actinomycetota</taxon>
        <taxon>Actinomycetes</taxon>
        <taxon>Micrococcales</taxon>
        <taxon>Microbacteriaceae</taxon>
        <taxon>Microbacterium</taxon>
    </lineage>
</organism>
<dbReference type="EMBL" id="BAAAOF010000002">
    <property type="protein sequence ID" value="GAA1916098.1"/>
    <property type="molecule type" value="Genomic_DNA"/>
</dbReference>
<reference evidence="1 2" key="1">
    <citation type="journal article" date="2019" name="Int. J. Syst. Evol. Microbiol.">
        <title>The Global Catalogue of Microorganisms (GCM) 10K type strain sequencing project: providing services to taxonomists for standard genome sequencing and annotation.</title>
        <authorList>
            <consortium name="The Broad Institute Genomics Platform"/>
            <consortium name="The Broad Institute Genome Sequencing Center for Infectious Disease"/>
            <person name="Wu L."/>
            <person name="Ma J."/>
        </authorList>
    </citation>
    <scope>NUCLEOTIDE SEQUENCE [LARGE SCALE GENOMIC DNA]</scope>
    <source>
        <strain evidence="1 2">JCM 14900</strain>
    </source>
</reference>
<keyword evidence="2" id="KW-1185">Reference proteome</keyword>
<protein>
    <submittedName>
        <fullName evidence="1">Uncharacterized protein</fullName>
    </submittedName>
</protein>
<accession>A0ABN2PC68</accession>
<evidence type="ECO:0000313" key="2">
    <source>
        <dbReference type="Proteomes" id="UP001501343"/>
    </source>
</evidence>
<sequence>MTEVRILDSPEQLHSFSVVGSRLAMITVAEHVLDLMLQFEDASATTIRIESAAEVIAPGVEPATYQAGPDLARALLSSTGDDVTDQRAEGLDLALVLGRGQNSASLLTTRATSPMS</sequence>
<dbReference type="Proteomes" id="UP001501343">
    <property type="component" value="Unassembled WGS sequence"/>
</dbReference>
<evidence type="ECO:0000313" key="1">
    <source>
        <dbReference type="EMBL" id="GAA1916098.1"/>
    </source>
</evidence>
<comment type="caution">
    <text evidence="1">The sequence shown here is derived from an EMBL/GenBank/DDBJ whole genome shotgun (WGS) entry which is preliminary data.</text>
</comment>
<gene>
    <name evidence="1" type="ORF">GCM10009775_05700</name>
</gene>